<sequence length="111" mass="12561">MEVVLRINFVFMSESSESKGEPNLEVGQTVELSQIPQGSDMIFSDFDGFGTETSYCLVRAGSESVEICKIFKQPEDSEIFPGKWCVIPDCTEERRARSKVKIIGRWSDKKD</sequence>
<dbReference type="Proteomes" id="UP000034154">
    <property type="component" value="Unassembled WGS sequence"/>
</dbReference>
<comment type="caution">
    <text evidence="1">The sequence shown here is derived from an EMBL/GenBank/DDBJ whole genome shotgun (WGS) entry which is preliminary data.</text>
</comment>
<gene>
    <name evidence="1" type="ORF">UW63_C0085G0005</name>
</gene>
<reference evidence="1 2" key="1">
    <citation type="journal article" date="2015" name="Nature">
        <title>rRNA introns, odd ribosomes, and small enigmatic genomes across a large radiation of phyla.</title>
        <authorList>
            <person name="Brown C.T."/>
            <person name="Hug L.A."/>
            <person name="Thomas B.C."/>
            <person name="Sharon I."/>
            <person name="Castelle C.J."/>
            <person name="Singh A."/>
            <person name="Wilkins M.J."/>
            <person name="Williams K.H."/>
            <person name="Banfield J.F."/>
        </authorList>
    </citation>
    <scope>NUCLEOTIDE SEQUENCE [LARGE SCALE GENOMIC DNA]</scope>
</reference>
<proteinExistence type="predicted"/>
<evidence type="ECO:0000313" key="1">
    <source>
        <dbReference type="EMBL" id="KKT68196.1"/>
    </source>
</evidence>
<dbReference type="AlphaFoldDB" id="A0A0G1J9A0"/>
<dbReference type="EMBL" id="LCJB01000085">
    <property type="protein sequence ID" value="KKT68196.1"/>
    <property type="molecule type" value="Genomic_DNA"/>
</dbReference>
<organism evidence="1 2">
    <name type="scientific">Candidatus Uhrbacteria bacterium GW2011_GWF2_44_350</name>
    <dbReference type="NCBI Taxonomy" id="1619000"/>
    <lineage>
        <taxon>Bacteria</taxon>
        <taxon>Candidatus Uhriibacteriota</taxon>
    </lineage>
</organism>
<name>A0A0G1J9A0_9BACT</name>
<accession>A0A0G1J9A0</accession>
<evidence type="ECO:0000313" key="2">
    <source>
        <dbReference type="Proteomes" id="UP000034154"/>
    </source>
</evidence>
<protein>
    <submittedName>
        <fullName evidence="1">Uncharacterized protein</fullName>
    </submittedName>
</protein>